<accession>A0AAW1RAG9</accession>
<keyword evidence="3" id="KW-1185">Reference proteome</keyword>
<sequence length="247" mass="26521">MELVHNEMGQESAGVSAQEAGGPFTAAGLPTALEGGFGAATTAMGPPPQGKYPSEMAGWGVGTAAGAGERQAAREGQQEPPPPVSPLPTKQPTREGKGPPGTIKARQAGPVRTSSIEGLAAQHDADAKRWYSEKAFAADRIAELEADLALQNLRNETLEKRLLAKLKAEEAAVAERDVARQDQLLDAKQYEREKARWNAFCKDCFRQGNTAELRAALNTLVGESAMQAPYDESRLSLEEEFRCGREF</sequence>
<evidence type="ECO:0000256" key="1">
    <source>
        <dbReference type="SAM" id="MobiDB-lite"/>
    </source>
</evidence>
<protein>
    <recommendedName>
        <fullName evidence="4">Clathrin light chain</fullName>
    </recommendedName>
</protein>
<organism evidence="2 3">
    <name type="scientific">[Myrmecia] bisecta</name>
    <dbReference type="NCBI Taxonomy" id="41462"/>
    <lineage>
        <taxon>Eukaryota</taxon>
        <taxon>Viridiplantae</taxon>
        <taxon>Chlorophyta</taxon>
        <taxon>core chlorophytes</taxon>
        <taxon>Trebouxiophyceae</taxon>
        <taxon>Trebouxiales</taxon>
        <taxon>Trebouxiaceae</taxon>
        <taxon>Myrmecia</taxon>
    </lineage>
</organism>
<evidence type="ECO:0000313" key="3">
    <source>
        <dbReference type="Proteomes" id="UP001489004"/>
    </source>
</evidence>
<reference evidence="2 3" key="1">
    <citation type="journal article" date="2024" name="Nat. Commun.">
        <title>Phylogenomics reveals the evolutionary origins of lichenization in chlorophyte algae.</title>
        <authorList>
            <person name="Puginier C."/>
            <person name="Libourel C."/>
            <person name="Otte J."/>
            <person name="Skaloud P."/>
            <person name="Haon M."/>
            <person name="Grisel S."/>
            <person name="Petersen M."/>
            <person name="Berrin J.G."/>
            <person name="Delaux P.M."/>
            <person name="Dal Grande F."/>
            <person name="Keller J."/>
        </authorList>
    </citation>
    <scope>NUCLEOTIDE SEQUENCE [LARGE SCALE GENOMIC DNA]</scope>
    <source>
        <strain evidence="2 3">SAG 2043</strain>
    </source>
</reference>
<name>A0AAW1RAG9_9CHLO</name>
<proteinExistence type="predicted"/>
<dbReference type="AlphaFoldDB" id="A0AAW1RAG9"/>
<evidence type="ECO:0008006" key="4">
    <source>
        <dbReference type="Google" id="ProtNLM"/>
    </source>
</evidence>
<comment type="caution">
    <text evidence="2">The sequence shown here is derived from an EMBL/GenBank/DDBJ whole genome shotgun (WGS) entry which is preliminary data.</text>
</comment>
<dbReference type="Proteomes" id="UP001489004">
    <property type="component" value="Unassembled WGS sequence"/>
</dbReference>
<feature type="region of interest" description="Disordered" evidence="1">
    <location>
        <begin position="1"/>
        <end position="111"/>
    </location>
</feature>
<evidence type="ECO:0000313" key="2">
    <source>
        <dbReference type="EMBL" id="KAK9830570.1"/>
    </source>
</evidence>
<gene>
    <name evidence="2" type="ORF">WJX72_012539</name>
</gene>
<dbReference type="EMBL" id="JALJOR010000001">
    <property type="protein sequence ID" value="KAK9830570.1"/>
    <property type="molecule type" value="Genomic_DNA"/>
</dbReference>